<dbReference type="SUPFAM" id="SSF50494">
    <property type="entry name" value="Trypsin-like serine proteases"/>
    <property type="match status" value="1"/>
</dbReference>
<feature type="domain" description="Peptidase S1" evidence="5">
    <location>
        <begin position="1"/>
        <end position="84"/>
    </location>
</feature>
<evidence type="ECO:0000259" key="5">
    <source>
        <dbReference type="PROSITE" id="PS50240"/>
    </source>
</evidence>
<protein>
    <recommendedName>
        <fullName evidence="5">Peptidase S1 domain-containing protein</fullName>
    </recommendedName>
</protein>
<dbReference type="AlphaFoldDB" id="A0A7R9EGB6"/>
<name>A0A7R9EGB6_9NEOP</name>
<dbReference type="GO" id="GO:0006508">
    <property type="term" value="P:proteolysis"/>
    <property type="evidence" value="ECO:0007669"/>
    <property type="project" value="UniProtKB-KW"/>
</dbReference>
<evidence type="ECO:0000256" key="2">
    <source>
        <dbReference type="ARBA" id="ARBA00022801"/>
    </source>
</evidence>
<evidence type="ECO:0000256" key="1">
    <source>
        <dbReference type="ARBA" id="ARBA00022670"/>
    </source>
</evidence>
<dbReference type="Gene3D" id="2.40.10.10">
    <property type="entry name" value="Trypsin-like serine proteases"/>
    <property type="match status" value="1"/>
</dbReference>
<dbReference type="InterPro" id="IPR009003">
    <property type="entry name" value="Peptidase_S1_PA"/>
</dbReference>
<dbReference type="PANTHER" id="PTHR24276:SF98">
    <property type="entry name" value="FI18310P1-RELATED"/>
    <property type="match status" value="1"/>
</dbReference>
<evidence type="ECO:0000256" key="3">
    <source>
        <dbReference type="ARBA" id="ARBA00022825"/>
    </source>
</evidence>
<reference evidence="6" key="1">
    <citation type="submission" date="2020-11" db="EMBL/GenBank/DDBJ databases">
        <authorList>
            <person name="Tran Van P."/>
        </authorList>
    </citation>
    <scope>NUCLEOTIDE SEQUENCE</scope>
</reference>
<sequence length="85" mass="9451">MFIQQEFNDNSYPDILQSANIPIIDSEECQMIYGLDMGDSGGPLIFGNFQIGIVSFGRHCGHARNPGVYSKVAHYREWIDGIVGV</sequence>
<dbReference type="InterPro" id="IPR050430">
    <property type="entry name" value="Peptidase_S1"/>
</dbReference>
<keyword evidence="2" id="KW-0378">Hydrolase</keyword>
<dbReference type="PROSITE" id="PS50240">
    <property type="entry name" value="TRYPSIN_DOM"/>
    <property type="match status" value="1"/>
</dbReference>
<evidence type="ECO:0000256" key="4">
    <source>
        <dbReference type="ARBA" id="ARBA00023157"/>
    </source>
</evidence>
<dbReference type="GO" id="GO:0004252">
    <property type="term" value="F:serine-type endopeptidase activity"/>
    <property type="evidence" value="ECO:0007669"/>
    <property type="project" value="InterPro"/>
</dbReference>
<dbReference type="InterPro" id="IPR001254">
    <property type="entry name" value="Trypsin_dom"/>
</dbReference>
<keyword evidence="3" id="KW-0720">Serine protease</keyword>
<evidence type="ECO:0000313" key="6">
    <source>
        <dbReference type="EMBL" id="CAD7433461.1"/>
    </source>
</evidence>
<keyword evidence="4" id="KW-1015">Disulfide bond</keyword>
<keyword evidence="1" id="KW-0645">Protease</keyword>
<organism evidence="6">
    <name type="scientific">Timema monikensis</name>
    <dbReference type="NCBI Taxonomy" id="170555"/>
    <lineage>
        <taxon>Eukaryota</taxon>
        <taxon>Metazoa</taxon>
        <taxon>Ecdysozoa</taxon>
        <taxon>Arthropoda</taxon>
        <taxon>Hexapoda</taxon>
        <taxon>Insecta</taxon>
        <taxon>Pterygota</taxon>
        <taxon>Neoptera</taxon>
        <taxon>Polyneoptera</taxon>
        <taxon>Phasmatodea</taxon>
        <taxon>Timematodea</taxon>
        <taxon>Timematoidea</taxon>
        <taxon>Timematidae</taxon>
        <taxon>Timema</taxon>
    </lineage>
</organism>
<dbReference type="EMBL" id="OB796466">
    <property type="protein sequence ID" value="CAD7433461.1"/>
    <property type="molecule type" value="Genomic_DNA"/>
</dbReference>
<gene>
    <name evidence="6" type="ORF">TMSB3V08_LOCUS10135</name>
</gene>
<dbReference type="Pfam" id="PF00089">
    <property type="entry name" value="Trypsin"/>
    <property type="match status" value="1"/>
</dbReference>
<dbReference type="PANTHER" id="PTHR24276">
    <property type="entry name" value="POLYSERASE-RELATED"/>
    <property type="match status" value="1"/>
</dbReference>
<dbReference type="InterPro" id="IPR043504">
    <property type="entry name" value="Peptidase_S1_PA_chymotrypsin"/>
</dbReference>
<accession>A0A7R9EGB6</accession>
<proteinExistence type="predicted"/>